<dbReference type="AlphaFoldDB" id="A0A7G1Q959"/>
<dbReference type="RefSeq" id="WP_197745022.1">
    <property type="nucleotide sequence ID" value="NZ_LR778175.1"/>
</dbReference>
<sequence>MNDFKNITLRKNTNWKSIQILEKLIQYLQTRRSNAETFISIYQRYLELAEETQDIRLKILFRKKAQEALNTTLKWHAW</sequence>
<reference evidence="1 2" key="1">
    <citation type="submission" date="2020-03" db="EMBL/GenBank/DDBJ databases">
        <authorList>
            <person name="Picone N."/>
        </authorList>
    </citation>
    <scope>NUCLEOTIDE SEQUENCE [LARGE SCALE GENOMIC DNA]</scope>
    <source>
        <strain evidence="1">NSCAC1</strain>
    </source>
</reference>
<protein>
    <submittedName>
        <fullName evidence="1">Uncharacterized protein</fullName>
    </submittedName>
</protein>
<dbReference type="Proteomes" id="UP000516072">
    <property type="component" value="Chromosome"/>
</dbReference>
<accession>A0A7G1Q959</accession>
<gene>
    <name evidence="1" type="ORF">NSCAC_0699</name>
</gene>
<dbReference type="EMBL" id="LR778175">
    <property type="protein sequence ID" value="CAB1275505.1"/>
    <property type="molecule type" value="Genomic_DNA"/>
</dbReference>
<keyword evidence="2" id="KW-1185">Reference proteome</keyword>
<organism evidence="1 2">
    <name type="scientific">Candidatus Nitrosacidococcus tergens</name>
    <dbReference type="NCBI Taxonomy" id="553981"/>
    <lineage>
        <taxon>Bacteria</taxon>
        <taxon>Pseudomonadati</taxon>
        <taxon>Pseudomonadota</taxon>
        <taxon>Gammaproteobacteria</taxon>
        <taxon>Chromatiales</taxon>
        <taxon>Chromatiaceae</taxon>
        <taxon>Candidatus Nitrosacidococcus</taxon>
    </lineage>
</organism>
<proteinExistence type="predicted"/>
<evidence type="ECO:0000313" key="2">
    <source>
        <dbReference type="Proteomes" id="UP000516072"/>
    </source>
</evidence>
<name>A0A7G1Q959_9GAMM</name>
<dbReference type="KEGG" id="ntg:NSCAC_0699"/>
<evidence type="ECO:0000313" key="1">
    <source>
        <dbReference type="EMBL" id="CAB1275505.1"/>
    </source>
</evidence>